<feature type="compositionally biased region" description="Basic and acidic residues" evidence="1">
    <location>
        <begin position="129"/>
        <end position="141"/>
    </location>
</feature>
<dbReference type="PANTHER" id="PTHR12243:SF67">
    <property type="entry name" value="COREPRESSOR OF PANGOLIN, ISOFORM A-RELATED"/>
    <property type="match status" value="1"/>
</dbReference>
<dbReference type="InterPro" id="IPR039353">
    <property type="entry name" value="TF_Adf1"/>
</dbReference>
<protein>
    <recommendedName>
        <fullName evidence="2">MADF domain-containing protein</fullName>
    </recommendedName>
</protein>
<feature type="domain" description="MADF" evidence="2">
    <location>
        <begin position="10"/>
        <end position="95"/>
    </location>
</feature>
<keyword evidence="4" id="KW-1185">Reference proteome</keyword>
<feature type="non-terminal residue" evidence="3">
    <location>
        <position position="231"/>
    </location>
</feature>
<evidence type="ECO:0000256" key="1">
    <source>
        <dbReference type="SAM" id="MobiDB-lite"/>
    </source>
</evidence>
<dbReference type="EMBL" id="OV170222">
    <property type="protein sequence ID" value="CAH0720597.1"/>
    <property type="molecule type" value="Genomic_DNA"/>
</dbReference>
<dbReference type="PANTHER" id="PTHR12243">
    <property type="entry name" value="MADF DOMAIN TRANSCRIPTION FACTOR"/>
    <property type="match status" value="1"/>
</dbReference>
<evidence type="ECO:0000259" key="2">
    <source>
        <dbReference type="Pfam" id="PF10545"/>
    </source>
</evidence>
<accession>A0A8J9VX45</accession>
<proteinExistence type="predicted"/>
<reference evidence="3" key="1">
    <citation type="submission" date="2021-12" db="EMBL/GenBank/DDBJ databases">
        <authorList>
            <person name="Martin H S."/>
        </authorList>
    </citation>
    <scope>NUCLEOTIDE SEQUENCE</scope>
</reference>
<sequence>MCDKINPEFLICLVESRPALWDKSLENYKDFGIRAAAWRDICRIMNPEFNTITRTQQNAYVKFIMKKWINIRDAWKKSLADIKRKSYKHNARLKFLEKNFTNRIKLSLNNTEPEDDSDTNSDSSTNGDNTKEENEKKKNEESTQEENEINAVQFMDIKSIEETSPHISFVKGLLPFLNKLGEDEVLEFQMGVIQLLWNIRKKGRTVDQLSVEGNDMPSSSFTLSHLKQHEP</sequence>
<evidence type="ECO:0000313" key="4">
    <source>
        <dbReference type="Proteomes" id="UP000838878"/>
    </source>
</evidence>
<feature type="region of interest" description="Disordered" evidence="1">
    <location>
        <begin position="108"/>
        <end position="149"/>
    </location>
</feature>
<dbReference type="InterPro" id="IPR006578">
    <property type="entry name" value="MADF-dom"/>
</dbReference>
<dbReference type="AlphaFoldDB" id="A0A8J9VX45"/>
<dbReference type="SMART" id="SM00595">
    <property type="entry name" value="MADF"/>
    <property type="match status" value="1"/>
</dbReference>
<dbReference type="Pfam" id="PF10545">
    <property type="entry name" value="MADF_DNA_bdg"/>
    <property type="match status" value="1"/>
</dbReference>
<gene>
    <name evidence="3" type="ORF">BINO364_LOCUS6809</name>
</gene>
<evidence type="ECO:0000313" key="3">
    <source>
        <dbReference type="EMBL" id="CAH0720597.1"/>
    </source>
</evidence>
<dbReference type="Proteomes" id="UP000838878">
    <property type="component" value="Chromosome 2"/>
</dbReference>
<dbReference type="OrthoDB" id="6159213at2759"/>
<organism evidence="3 4">
    <name type="scientific">Brenthis ino</name>
    <name type="common">lesser marbled fritillary</name>
    <dbReference type="NCBI Taxonomy" id="405034"/>
    <lineage>
        <taxon>Eukaryota</taxon>
        <taxon>Metazoa</taxon>
        <taxon>Ecdysozoa</taxon>
        <taxon>Arthropoda</taxon>
        <taxon>Hexapoda</taxon>
        <taxon>Insecta</taxon>
        <taxon>Pterygota</taxon>
        <taxon>Neoptera</taxon>
        <taxon>Endopterygota</taxon>
        <taxon>Lepidoptera</taxon>
        <taxon>Glossata</taxon>
        <taxon>Ditrysia</taxon>
        <taxon>Papilionoidea</taxon>
        <taxon>Nymphalidae</taxon>
        <taxon>Heliconiinae</taxon>
        <taxon>Argynnini</taxon>
        <taxon>Brenthis</taxon>
    </lineage>
</organism>
<name>A0A8J9VX45_9NEOP</name>